<dbReference type="AlphaFoldDB" id="A0A8K0DKY4"/>
<organism evidence="1 2">
    <name type="scientific">Ignelater luminosus</name>
    <name type="common">Cucubano</name>
    <name type="synonym">Pyrophorus luminosus</name>
    <dbReference type="NCBI Taxonomy" id="2038154"/>
    <lineage>
        <taxon>Eukaryota</taxon>
        <taxon>Metazoa</taxon>
        <taxon>Ecdysozoa</taxon>
        <taxon>Arthropoda</taxon>
        <taxon>Hexapoda</taxon>
        <taxon>Insecta</taxon>
        <taxon>Pterygota</taxon>
        <taxon>Neoptera</taxon>
        <taxon>Endopterygota</taxon>
        <taxon>Coleoptera</taxon>
        <taxon>Polyphaga</taxon>
        <taxon>Elateriformia</taxon>
        <taxon>Elateroidea</taxon>
        <taxon>Elateridae</taxon>
        <taxon>Agrypninae</taxon>
        <taxon>Pyrophorini</taxon>
        <taxon>Ignelater</taxon>
    </lineage>
</organism>
<sequence length="122" mass="14145">MIWREILKIILNAILFCANNNIALRASNEIIEDPNCSIILQAAGFEQNFQEVQTLAEEMGIEKGFHNKRKRRGKIMEIDETPNEESTLTPEELFKIQNGVLATLLSQIDWRYQKMKTICDDF</sequence>
<protein>
    <submittedName>
        <fullName evidence="1">Uncharacterized protein</fullName>
    </submittedName>
</protein>
<name>A0A8K0DKY4_IGNLU</name>
<keyword evidence="2" id="KW-1185">Reference proteome</keyword>
<dbReference type="Proteomes" id="UP000801492">
    <property type="component" value="Unassembled WGS sequence"/>
</dbReference>
<comment type="caution">
    <text evidence="1">The sequence shown here is derived from an EMBL/GenBank/DDBJ whole genome shotgun (WGS) entry which is preliminary data.</text>
</comment>
<evidence type="ECO:0000313" key="2">
    <source>
        <dbReference type="Proteomes" id="UP000801492"/>
    </source>
</evidence>
<reference evidence="1" key="1">
    <citation type="submission" date="2019-08" db="EMBL/GenBank/DDBJ databases">
        <title>The genome of the North American firefly Photinus pyralis.</title>
        <authorList>
            <consortium name="Photinus pyralis genome working group"/>
            <person name="Fallon T.R."/>
            <person name="Sander Lower S.E."/>
            <person name="Weng J.-K."/>
        </authorList>
    </citation>
    <scope>NUCLEOTIDE SEQUENCE</scope>
    <source>
        <strain evidence="1">TRF0915ILg1</strain>
        <tissue evidence="1">Whole body</tissue>
    </source>
</reference>
<evidence type="ECO:0000313" key="1">
    <source>
        <dbReference type="EMBL" id="KAF2905073.1"/>
    </source>
</evidence>
<dbReference type="EMBL" id="VTPC01000607">
    <property type="protein sequence ID" value="KAF2905073.1"/>
    <property type="molecule type" value="Genomic_DNA"/>
</dbReference>
<proteinExistence type="predicted"/>
<accession>A0A8K0DKY4</accession>
<gene>
    <name evidence="1" type="ORF">ILUMI_01101</name>
</gene>